<evidence type="ECO:0000313" key="6">
    <source>
        <dbReference type="Proteomes" id="UP000249590"/>
    </source>
</evidence>
<dbReference type="Pfam" id="PF07687">
    <property type="entry name" value="M20_dimer"/>
    <property type="match status" value="1"/>
</dbReference>
<dbReference type="OrthoDB" id="9776600at2"/>
<dbReference type="PANTHER" id="PTHR43808">
    <property type="entry name" value="ACETYLORNITHINE DEACETYLASE"/>
    <property type="match status" value="1"/>
</dbReference>
<evidence type="ECO:0000256" key="3">
    <source>
        <dbReference type="PIRSR" id="PIRSR037238-1"/>
    </source>
</evidence>
<dbReference type="SUPFAM" id="SSF55031">
    <property type="entry name" value="Bacterial exopeptidase dimerisation domain"/>
    <property type="match status" value="1"/>
</dbReference>
<dbReference type="Proteomes" id="UP000249590">
    <property type="component" value="Unassembled WGS sequence"/>
</dbReference>
<dbReference type="InterPro" id="IPR050072">
    <property type="entry name" value="Peptidase_M20A"/>
</dbReference>
<sequence>MLALTETLVNIDSGSYDKEGVDAVGRVLADWLEARGIECEWIPLAERGDAIRAVTHKDAPGREILLMGHRDTVFGKGEVAKRPYSTRDGRAYGPGVCDMKAGLVQNAFILAAFAELGGAPGPVAALFTGDEEIATFHSRPIIEAEAKRARAVFNAEPGRMSGNVVTGRRGGVFFVAEVFGKAAHSGNSFHLGRSAIAEIADKIGRWFAMNQRFADRNMQINVGLVSGGQSVNSVAPYARCEIDLRYRTPQDRDDLVAAVEEIATTQVIDGTRGEITIRGEYLPVAPTEAGDALFRHYRAAAGDLGIALDGEFTLSCADSGFTAAQGVPTICAIGPVGGHAHGPDEYLEIDTVVPRAQAVALAISRLGPETA</sequence>
<dbReference type="AlphaFoldDB" id="A0A8B2NKX5"/>
<dbReference type="InterPro" id="IPR036264">
    <property type="entry name" value="Bact_exopeptidase_dim_dom"/>
</dbReference>
<gene>
    <name evidence="5" type="ORF">DLJ53_20825</name>
</gene>
<dbReference type="InterPro" id="IPR011650">
    <property type="entry name" value="Peptidase_M20_dimer"/>
</dbReference>
<feature type="active site" evidence="3">
    <location>
        <position position="71"/>
    </location>
</feature>
<feature type="active site" description="Proton acceptor" evidence="3">
    <location>
        <position position="131"/>
    </location>
</feature>
<dbReference type="InterPro" id="IPR017150">
    <property type="entry name" value="Pept_M20_glutamate_carboxypep"/>
</dbReference>
<dbReference type="PANTHER" id="PTHR43808:SF9">
    <property type="entry name" value="BLL0789 PROTEIN"/>
    <property type="match status" value="1"/>
</dbReference>
<evidence type="ECO:0000259" key="4">
    <source>
        <dbReference type="Pfam" id="PF07687"/>
    </source>
</evidence>
<dbReference type="GO" id="GO:0046872">
    <property type="term" value="F:metal ion binding"/>
    <property type="evidence" value="ECO:0007669"/>
    <property type="project" value="UniProtKB-KW"/>
</dbReference>
<dbReference type="EMBL" id="QHHQ01000004">
    <property type="protein sequence ID" value="RAI00156.1"/>
    <property type="molecule type" value="Genomic_DNA"/>
</dbReference>
<dbReference type="Pfam" id="PF01546">
    <property type="entry name" value="Peptidase_M20"/>
    <property type="match status" value="1"/>
</dbReference>
<dbReference type="Gene3D" id="3.30.70.360">
    <property type="match status" value="1"/>
</dbReference>
<dbReference type="PIRSF" id="PIRSF037238">
    <property type="entry name" value="Carboxypeptidase_G2"/>
    <property type="match status" value="1"/>
</dbReference>
<reference evidence="5 6" key="1">
    <citation type="submission" date="2018-05" db="EMBL/GenBank/DDBJ databases">
        <title>Acuticoccus sediminis sp. nov., isolated from deep-sea sediment of Indian Ocean.</title>
        <authorList>
            <person name="Liu X."/>
            <person name="Lai Q."/>
            <person name="Du Y."/>
            <person name="Sun F."/>
            <person name="Zhang X."/>
            <person name="Wang S."/>
            <person name="Shao Z."/>
        </authorList>
    </citation>
    <scope>NUCLEOTIDE SEQUENCE [LARGE SCALE GENOMIC DNA]</scope>
    <source>
        <strain evidence="5 6">PTG4-2</strain>
    </source>
</reference>
<dbReference type="GO" id="GO:0016787">
    <property type="term" value="F:hydrolase activity"/>
    <property type="evidence" value="ECO:0007669"/>
    <property type="project" value="UniProtKB-KW"/>
</dbReference>
<evidence type="ECO:0000256" key="2">
    <source>
        <dbReference type="ARBA" id="ARBA00022801"/>
    </source>
</evidence>
<accession>A0A8B2NKX5</accession>
<name>A0A8B2NKX5_9HYPH</name>
<proteinExistence type="predicted"/>
<feature type="domain" description="Peptidase M20 dimerisation" evidence="4">
    <location>
        <begin position="166"/>
        <end position="266"/>
    </location>
</feature>
<dbReference type="InterPro" id="IPR002933">
    <property type="entry name" value="Peptidase_M20"/>
</dbReference>
<comment type="caution">
    <text evidence="5">The sequence shown here is derived from an EMBL/GenBank/DDBJ whole genome shotgun (WGS) entry which is preliminary data.</text>
</comment>
<evidence type="ECO:0000256" key="1">
    <source>
        <dbReference type="ARBA" id="ARBA00022723"/>
    </source>
</evidence>
<organism evidence="5 6">
    <name type="scientific">Acuticoccus sediminis</name>
    <dbReference type="NCBI Taxonomy" id="2184697"/>
    <lineage>
        <taxon>Bacteria</taxon>
        <taxon>Pseudomonadati</taxon>
        <taxon>Pseudomonadota</taxon>
        <taxon>Alphaproteobacteria</taxon>
        <taxon>Hyphomicrobiales</taxon>
        <taxon>Amorphaceae</taxon>
        <taxon>Acuticoccus</taxon>
    </lineage>
</organism>
<keyword evidence="6" id="KW-1185">Reference proteome</keyword>
<dbReference type="CDD" id="cd03885">
    <property type="entry name" value="M20_CPDG2"/>
    <property type="match status" value="1"/>
</dbReference>
<keyword evidence="1" id="KW-0479">Metal-binding</keyword>
<dbReference type="SUPFAM" id="SSF53187">
    <property type="entry name" value="Zn-dependent exopeptidases"/>
    <property type="match status" value="1"/>
</dbReference>
<dbReference type="Gene3D" id="3.40.630.10">
    <property type="entry name" value="Zn peptidases"/>
    <property type="match status" value="1"/>
</dbReference>
<evidence type="ECO:0000313" key="5">
    <source>
        <dbReference type="EMBL" id="RAI00156.1"/>
    </source>
</evidence>
<keyword evidence="2" id="KW-0378">Hydrolase</keyword>
<protein>
    <submittedName>
        <fullName evidence="5">Peptidase M20</fullName>
    </submittedName>
</protein>